<evidence type="ECO:0000256" key="1">
    <source>
        <dbReference type="SAM" id="Phobius"/>
    </source>
</evidence>
<dbReference type="AlphaFoldDB" id="A0A432WWM1"/>
<name>A0A432WWM1_9GAMM</name>
<evidence type="ECO:0000313" key="3">
    <source>
        <dbReference type="Proteomes" id="UP000286934"/>
    </source>
</evidence>
<dbReference type="RefSeq" id="WP_126805401.1">
    <property type="nucleotide sequence ID" value="NZ_PIPP01000001.1"/>
</dbReference>
<feature type="transmembrane region" description="Helical" evidence="1">
    <location>
        <begin position="123"/>
        <end position="144"/>
    </location>
</feature>
<feature type="transmembrane region" description="Helical" evidence="1">
    <location>
        <begin position="63"/>
        <end position="81"/>
    </location>
</feature>
<dbReference type="EMBL" id="PIPP01000001">
    <property type="protein sequence ID" value="RUO38178.1"/>
    <property type="molecule type" value="Genomic_DNA"/>
</dbReference>
<reference evidence="3" key="1">
    <citation type="journal article" date="2018" name="Front. Microbiol.">
        <title>Genome-Based Analysis Reveals the Taxonomy and Diversity of the Family Idiomarinaceae.</title>
        <authorList>
            <person name="Liu Y."/>
            <person name="Lai Q."/>
            <person name="Shao Z."/>
        </authorList>
    </citation>
    <scope>NUCLEOTIDE SEQUENCE [LARGE SCALE GENOMIC DNA]</scope>
    <source>
        <strain evidence="3">AIS</strain>
    </source>
</reference>
<gene>
    <name evidence="2" type="ORF">CWE13_00565</name>
</gene>
<keyword evidence="1" id="KW-0472">Membrane</keyword>
<keyword evidence="1" id="KW-1133">Transmembrane helix</keyword>
<dbReference type="Proteomes" id="UP000286934">
    <property type="component" value="Unassembled WGS sequence"/>
</dbReference>
<keyword evidence="3" id="KW-1185">Reference proteome</keyword>
<sequence length="155" mass="17897">MGKNDNNNDKLTAEEARRSLDSIRGSGKRIVDQLHVPWWHDPLLGLCLALLVMHHGFPTPLDILSVALGCLGVFFVLHNYTHQKVWVSGWRKGKTEVVSYIFFVVYLIVFAASYYFNWKGYTWVVPLSGAFIFVALMIFGRVWMAVWRKEMEESE</sequence>
<dbReference type="OrthoDB" id="7409765at2"/>
<accession>A0A432WWM1</accession>
<protein>
    <submittedName>
        <fullName evidence="2">Uncharacterized protein</fullName>
    </submittedName>
</protein>
<feature type="transmembrane region" description="Helical" evidence="1">
    <location>
        <begin position="97"/>
        <end position="117"/>
    </location>
</feature>
<comment type="caution">
    <text evidence="2">The sequence shown here is derived from an EMBL/GenBank/DDBJ whole genome shotgun (WGS) entry which is preliminary data.</text>
</comment>
<organism evidence="2 3">
    <name type="scientific">Aliidiomarina shirensis</name>
    <dbReference type="NCBI Taxonomy" id="1048642"/>
    <lineage>
        <taxon>Bacteria</taxon>
        <taxon>Pseudomonadati</taxon>
        <taxon>Pseudomonadota</taxon>
        <taxon>Gammaproteobacteria</taxon>
        <taxon>Alteromonadales</taxon>
        <taxon>Idiomarinaceae</taxon>
        <taxon>Aliidiomarina</taxon>
    </lineage>
</organism>
<proteinExistence type="predicted"/>
<evidence type="ECO:0000313" key="2">
    <source>
        <dbReference type="EMBL" id="RUO38178.1"/>
    </source>
</evidence>
<keyword evidence="1" id="KW-0812">Transmembrane</keyword>